<evidence type="ECO:0000313" key="4">
    <source>
        <dbReference type="Proteomes" id="UP001235664"/>
    </source>
</evidence>
<gene>
    <name evidence="3" type="ORF">Q9K01_05070</name>
</gene>
<dbReference type="InterPro" id="IPR000073">
    <property type="entry name" value="AB_hydrolase_1"/>
</dbReference>
<dbReference type="RefSeq" id="WP_305929096.1">
    <property type="nucleotide sequence ID" value="NZ_JAVAIL010000001.1"/>
</dbReference>
<dbReference type="EMBL" id="JAVAIL010000001">
    <property type="protein sequence ID" value="MDP4538994.1"/>
    <property type="molecule type" value="Genomic_DNA"/>
</dbReference>
<dbReference type="GO" id="GO:0016787">
    <property type="term" value="F:hydrolase activity"/>
    <property type="evidence" value="ECO:0007669"/>
    <property type="project" value="UniProtKB-KW"/>
</dbReference>
<dbReference type="InterPro" id="IPR029058">
    <property type="entry name" value="AB_hydrolase_fold"/>
</dbReference>
<dbReference type="Pfam" id="PF00561">
    <property type="entry name" value="Abhydrolase_1"/>
    <property type="match status" value="1"/>
</dbReference>
<name>A0ABT9H6Q1_9SPHN</name>
<protein>
    <submittedName>
        <fullName evidence="3">Alpha/beta hydrolase</fullName>
    </submittedName>
</protein>
<accession>A0ABT9H6Q1</accession>
<dbReference type="PANTHER" id="PTHR43798">
    <property type="entry name" value="MONOACYLGLYCEROL LIPASE"/>
    <property type="match status" value="1"/>
</dbReference>
<keyword evidence="4" id="KW-1185">Reference proteome</keyword>
<keyword evidence="1 3" id="KW-0378">Hydrolase</keyword>
<sequence>MKWLWRGLALLIVVVAATFLVLRVPDTDPAAMRAKYGGPPSQFVELANGSTVHLRDEGPRGAPAIVLLHGSNADLHTWQDWTEDLRGDYRVIRFDQRGHGLTGSALDGDYAREAFVADVDRVTDALGLERFVLAGNSMGGGIAMAYALAHPERLAGLVLVDASGAPVEREGGGNIAFTLAQIPGVGALLSSILPRSLVEKSLRQSVSNEAVVTPEVVDRYWELARYPGNRAATAERFANRSPDFTAEQIEQAAVPTLVMWGEEDALIPYAAAGWYREHLPNATLAAYPGIGHLPMEEAAGRSVADLRAWLADRELAKPEPTAVARALVDGTAPTFAGTR</sequence>
<dbReference type="Proteomes" id="UP001235664">
    <property type="component" value="Unassembled WGS sequence"/>
</dbReference>
<evidence type="ECO:0000259" key="2">
    <source>
        <dbReference type="Pfam" id="PF00561"/>
    </source>
</evidence>
<feature type="domain" description="AB hydrolase-1" evidence="2">
    <location>
        <begin position="63"/>
        <end position="298"/>
    </location>
</feature>
<reference evidence="3 4" key="1">
    <citation type="submission" date="2023-08" db="EMBL/GenBank/DDBJ databases">
        <title>genomic of DY56.</title>
        <authorList>
            <person name="Wang Y."/>
        </authorList>
    </citation>
    <scope>NUCLEOTIDE SEQUENCE [LARGE SCALE GENOMIC DNA]</scope>
    <source>
        <strain evidence="3 4">DY56-A-20</strain>
    </source>
</reference>
<dbReference type="PANTHER" id="PTHR43798:SF31">
    <property type="entry name" value="AB HYDROLASE SUPERFAMILY PROTEIN YCLE"/>
    <property type="match status" value="1"/>
</dbReference>
<dbReference type="Gene3D" id="3.40.50.1820">
    <property type="entry name" value="alpha/beta hydrolase"/>
    <property type="match status" value="1"/>
</dbReference>
<comment type="caution">
    <text evidence="3">The sequence shown here is derived from an EMBL/GenBank/DDBJ whole genome shotgun (WGS) entry which is preliminary data.</text>
</comment>
<evidence type="ECO:0000313" key="3">
    <source>
        <dbReference type="EMBL" id="MDP4538994.1"/>
    </source>
</evidence>
<dbReference type="InterPro" id="IPR050266">
    <property type="entry name" value="AB_hydrolase_sf"/>
</dbReference>
<evidence type="ECO:0000256" key="1">
    <source>
        <dbReference type="ARBA" id="ARBA00022801"/>
    </source>
</evidence>
<dbReference type="SUPFAM" id="SSF53474">
    <property type="entry name" value="alpha/beta-Hydrolases"/>
    <property type="match status" value="1"/>
</dbReference>
<proteinExistence type="predicted"/>
<organism evidence="3 4">
    <name type="scientific">Qipengyuania benthica</name>
    <dbReference type="NCBI Taxonomy" id="3067651"/>
    <lineage>
        <taxon>Bacteria</taxon>
        <taxon>Pseudomonadati</taxon>
        <taxon>Pseudomonadota</taxon>
        <taxon>Alphaproteobacteria</taxon>
        <taxon>Sphingomonadales</taxon>
        <taxon>Erythrobacteraceae</taxon>
        <taxon>Qipengyuania</taxon>
    </lineage>
</organism>
<dbReference type="PRINTS" id="PR00111">
    <property type="entry name" value="ABHYDROLASE"/>
</dbReference>